<feature type="domain" description="Glycosyl hydrolase family 31 C-terminal" evidence="1">
    <location>
        <begin position="61"/>
        <end position="127"/>
    </location>
</feature>
<dbReference type="Pfam" id="PF21365">
    <property type="entry name" value="Glyco_hydro_31_3rd"/>
    <property type="match status" value="1"/>
</dbReference>
<proteinExistence type="predicted"/>
<reference evidence="2" key="1">
    <citation type="submission" date="2018-02" db="EMBL/GenBank/DDBJ databases">
        <authorList>
            <person name="Cohen D.B."/>
            <person name="Kent A.D."/>
        </authorList>
    </citation>
    <scope>NUCLEOTIDE SEQUENCE</scope>
</reference>
<dbReference type="EMBL" id="OIVN01002624">
    <property type="protein sequence ID" value="SPD05150.1"/>
    <property type="molecule type" value="Genomic_DNA"/>
</dbReference>
<dbReference type="Gene3D" id="2.60.40.1180">
    <property type="entry name" value="Golgi alpha-mannosidase II"/>
    <property type="match status" value="2"/>
</dbReference>
<dbReference type="SUPFAM" id="SSF51011">
    <property type="entry name" value="Glycosyl hydrolase domain"/>
    <property type="match status" value="1"/>
</dbReference>
<protein>
    <recommendedName>
        <fullName evidence="1">Glycosyl hydrolase family 31 C-terminal domain-containing protein</fullName>
    </recommendedName>
</protein>
<sequence>MHLISVFCPNAARGLLSLRKRSLRVSILFVKNSTSWDSVAAISRKVLGLRYRLLPYFYTLNFLIGKGVLVSPVLTSGAVSVDAYFPAGNWFDLFNYSNSLIVNSGKYVKLDAPFDHINVHVREGNILAMQGEALTTQAARKTAFQLLVVVSKSGNSSGEVFLDDGEEVEMGGKGGKWSLVRFYGGRIGNKVSVSSQVVNGGFALSQKWIIGKVTFIGLEKKGKRLKGFEVETTNGTNFNGNLVIKESSSGNFLIVEVSKLSLPIGKEFKLQLNF</sequence>
<dbReference type="GO" id="GO:0004553">
    <property type="term" value="F:hydrolase activity, hydrolyzing O-glycosyl compounds"/>
    <property type="evidence" value="ECO:0007669"/>
    <property type="project" value="TreeGrafter"/>
</dbReference>
<accession>A0A2N9H0L9</accession>
<dbReference type="PANTHER" id="PTHR22762:SF133">
    <property type="entry name" value="P-TYPE DOMAIN-CONTAINING PROTEIN"/>
    <property type="match status" value="1"/>
</dbReference>
<evidence type="ECO:0000313" key="2">
    <source>
        <dbReference type="EMBL" id="SPD05150.1"/>
    </source>
</evidence>
<name>A0A2N9H0L9_FAGSY</name>
<dbReference type="AlphaFoldDB" id="A0A2N9H0L9"/>
<dbReference type="InterPro" id="IPR013780">
    <property type="entry name" value="Glyco_hydro_b"/>
</dbReference>
<evidence type="ECO:0000259" key="1">
    <source>
        <dbReference type="Pfam" id="PF21365"/>
    </source>
</evidence>
<organism evidence="2">
    <name type="scientific">Fagus sylvatica</name>
    <name type="common">Beechnut</name>
    <dbReference type="NCBI Taxonomy" id="28930"/>
    <lineage>
        <taxon>Eukaryota</taxon>
        <taxon>Viridiplantae</taxon>
        <taxon>Streptophyta</taxon>
        <taxon>Embryophyta</taxon>
        <taxon>Tracheophyta</taxon>
        <taxon>Spermatophyta</taxon>
        <taxon>Magnoliopsida</taxon>
        <taxon>eudicotyledons</taxon>
        <taxon>Gunneridae</taxon>
        <taxon>Pentapetalae</taxon>
        <taxon>rosids</taxon>
        <taxon>fabids</taxon>
        <taxon>Fagales</taxon>
        <taxon>Fagaceae</taxon>
        <taxon>Fagus</taxon>
    </lineage>
</organism>
<dbReference type="PANTHER" id="PTHR22762">
    <property type="entry name" value="ALPHA-GLUCOSIDASE"/>
    <property type="match status" value="1"/>
</dbReference>
<dbReference type="InterPro" id="IPR048395">
    <property type="entry name" value="Glyco_hydro_31_C"/>
</dbReference>
<gene>
    <name evidence="2" type="ORF">FSB_LOCUS33032</name>
</gene>